<accession>A0ABT0HWT5</accession>
<evidence type="ECO:0000313" key="2">
    <source>
        <dbReference type="Proteomes" id="UP001202180"/>
    </source>
</evidence>
<gene>
    <name evidence="1" type="ORF">M0L20_29750</name>
</gene>
<organism evidence="1 2">
    <name type="scientific">Spirosoma liriopis</name>
    <dbReference type="NCBI Taxonomy" id="2937440"/>
    <lineage>
        <taxon>Bacteria</taxon>
        <taxon>Pseudomonadati</taxon>
        <taxon>Bacteroidota</taxon>
        <taxon>Cytophagia</taxon>
        <taxon>Cytophagales</taxon>
        <taxon>Cytophagaceae</taxon>
        <taxon>Spirosoma</taxon>
    </lineage>
</organism>
<evidence type="ECO:0000313" key="1">
    <source>
        <dbReference type="EMBL" id="MCK8496088.1"/>
    </source>
</evidence>
<evidence type="ECO:0008006" key="3">
    <source>
        <dbReference type="Google" id="ProtNLM"/>
    </source>
</evidence>
<name>A0ABT0HWT5_9BACT</name>
<dbReference type="EMBL" id="JALPRF010000016">
    <property type="protein sequence ID" value="MCK8496088.1"/>
    <property type="molecule type" value="Genomic_DNA"/>
</dbReference>
<dbReference type="RefSeq" id="WP_248480964.1">
    <property type="nucleotide sequence ID" value="NZ_JALPRF010000016.1"/>
</dbReference>
<dbReference type="Proteomes" id="UP001202180">
    <property type="component" value="Unassembled WGS sequence"/>
</dbReference>
<comment type="caution">
    <text evidence="1">The sequence shown here is derived from an EMBL/GenBank/DDBJ whole genome shotgun (WGS) entry which is preliminary data.</text>
</comment>
<protein>
    <recommendedName>
        <fullName evidence="3">Bacteriocin</fullName>
    </recommendedName>
</protein>
<keyword evidence="2" id="KW-1185">Reference proteome</keyword>
<reference evidence="1 2" key="1">
    <citation type="submission" date="2022-04" db="EMBL/GenBank/DDBJ databases">
        <title>Spirosoma sp. strain RP8 genome sequencing and assembly.</title>
        <authorList>
            <person name="Jung Y."/>
        </authorList>
    </citation>
    <scope>NUCLEOTIDE SEQUENCE [LARGE SCALE GENOMIC DNA]</scope>
    <source>
        <strain evidence="1 2">RP8</strain>
    </source>
</reference>
<sequence>MENKPGLKKLSINKELIEKLNNNQEQLFGGYGNTVVVSASAVCSGVCESAICTSIFCGSHFACGTSVCAADPGGCGNYNCVGITVKL</sequence>
<proteinExistence type="predicted"/>